<dbReference type="Proteomes" id="UP000321938">
    <property type="component" value="Unassembled WGS sequence"/>
</dbReference>
<evidence type="ECO:0000313" key="1">
    <source>
        <dbReference type="EMBL" id="TXE18807.1"/>
    </source>
</evidence>
<name>A0A5C7BAM5_9FLAO</name>
<keyword evidence="2" id="KW-1185">Reference proteome</keyword>
<protein>
    <submittedName>
        <fullName evidence="1">Uncharacterized protein</fullName>
    </submittedName>
</protein>
<accession>A0A5C7BAM5</accession>
<gene>
    <name evidence="1" type="ORF">ES692_04975</name>
</gene>
<organism evidence="1 2">
    <name type="scientific">Psychroserpens burtonensis</name>
    <dbReference type="NCBI Taxonomy" id="49278"/>
    <lineage>
        <taxon>Bacteria</taxon>
        <taxon>Pseudomonadati</taxon>
        <taxon>Bacteroidota</taxon>
        <taxon>Flavobacteriia</taxon>
        <taxon>Flavobacteriales</taxon>
        <taxon>Flavobacteriaceae</taxon>
        <taxon>Psychroserpens</taxon>
    </lineage>
</organism>
<dbReference type="RefSeq" id="WP_147231273.1">
    <property type="nucleotide sequence ID" value="NZ_VOSB01000006.1"/>
</dbReference>
<evidence type="ECO:0000313" key="2">
    <source>
        <dbReference type="Proteomes" id="UP000321938"/>
    </source>
</evidence>
<dbReference type="AlphaFoldDB" id="A0A5C7BAM5"/>
<reference evidence="1 2" key="1">
    <citation type="submission" date="2019-08" db="EMBL/GenBank/DDBJ databases">
        <title>Genome of Psychroserpens burtonensis ACAM 167.</title>
        <authorList>
            <person name="Bowman J.P."/>
        </authorList>
    </citation>
    <scope>NUCLEOTIDE SEQUENCE [LARGE SCALE GENOMIC DNA]</scope>
    <source>
        <strain evidence="1 2">ACAM 167</strain>
    </source>
</reference>
<dbReference type="STRING" id="1123037.GCA_000425305_02753"/>
<sequence>MNSIVQNYMYYVSNGEAGENRDLIKEQFEAMLKDTKQKNGFVMAIYEFSVINKQLEQMKTYCEQLIVLIDNEL</sequence>
<dbReference type="OrthoDB" id="822590at2"/>
<proteinExistence type="predicted"/>
<comment type="caution">
    <text evidence="1">The sequence shown here is derived from an EMBL/GenBank/DDBJ whole genome shotgun (WGS) entry which is preliminary data.</text>
</comment>
<dbReference type="EMBL" id="VOSB01000006">
    <property type="protein sequence ID" value="TXE18807.1"/>
    <property type="molecule type" value="Genomic_DNA"/>
</dbReference>